<evidence type="ECO:0000313" key="2">
    <source>
        <dbReference type="EMBL" id="KRZ03716.1"/>
    </source>
</evidence>
<gene>
    <name evidence="2" type="ORF">T11_17461</name>
</gene>
<dbReference type="EMBL" id="JYDP01000184">
    <property type="protein sequence ID" value="KRZ03716.1"/>
    <property type="molecule type" value="Genomic_DNA"/>
</dbReference>
<evidence type="ECO:0000313" key="3">
    <source>
        <dbReference type="Proteomes" id="UP000055024"/>
    </source>
</evidence>
<accession>A0A0V1H0X2</accession>
<dbReference type="Proteomes" id="UP000055024">
    <property type="component" value="Unassembled WGS sequence"/>
</dbReference>
<keyword evidence="1" id="KW-0472">Membrane</keyword>
<keyword evidence="1" id="KW-0812">Transmembrane</keyword>
<evidence type="ECO:0000256" key="1">
    <source>
        <dbReference type="SAM" id="Phobius"/>
    </source>
</evidence>
<organism evidence="2 3">
    <name type="scientific">Trichinella zimbabwensis</name>
    <dbReference type="NCBI Taxonomy" id="268475"/>
    <lineage>
        <taxon>Eukaryota</taxon>
        <taxon>Metazoa</taxon>
        <taxon>Ecdysozoa</taxon>
        <taxon>Nematoda</taxon>
        <taxon>Enoplea</taxon>
        <taxon>Dorylaimia</taxon>
        <taxon>Trichinellida</taxon>
        <taxon>Trichinellidae</taxon>
        <taxon>Trichinella</taxon>
    </lineage>
</organism>
<comment type="caution">
    <text evidence="2">The sequence shown here is derived from an EMBL/GenBank/DDBJ whole genome shotgun (WGS) entry which is preliminary data.</text>
</comment>
<keyword evidence="1" id="KW-1133">Transmembrane helix</keyword>
<sequence>MHTTYANVHTQLNLCLVKLRRIVMLASAAQSEVSQTSGAPRKASDRSAENSGCTKLAGTMLCERGRSVPGFVKNFSAVSEALIGLIQKMLTLAHDNRWTTFFNVKLVKADSCVDVTRFSSTYLCVLLIVAAVCHQVAVTYATESTGTQEHMLIQDDQNKAATTINNTSNQYLLKNTTQNKNFQNVNDTVTETDVVEENITEFLKKGTTTPIIFTTIRMHKSVPRETDVVNNVIKNGDKLLTNLTVEINSQSENNTELFENVTDEKFNSKAYGNDKISESGNRESAGSGFKLNATPHLNSTDKNTSSTICVLPVNDNGTIKYIELNQTYINITSCEEDNNNIFCIAVSIGMIGICLMTIIIFCVWRFKPMKMMERRAEEEKVENNQNFCISAAAEQMVSVEETFSQQ</sequence>
<dbReference type="AlphaFoldDB" id="A0A0V1H0X2"/>
<name>A0A0V1H0X2_9BILA</name>
<proteinExistence type="predicted"/>
<feature type="transmembrane region" description="Helical" evidence="1">
    <location>
        <begin position="344"/>
        <end position="366"/>
    </location>
</feature>
<dbReference type="OrthoDB" id="5929398at2759"/>
<reference evidence="2 3" key="1">
    <citation type="submission" date="2015-01" db="EMBL/GenBank/DDBJ databases">
        <title>Evolution of Trichinella species and genotypes.</title>
        <authorList>
            <person name="Korhonen P.K."/>
            <person name="Edoardo P."/>
            <person name="Giuseppe L.R."/>
            <person name="Gasser R.B."/>
        </authorList>
    </citation>
    <scope>NUCLEOTIDE SEQUENCE [LARGE SCALE GENOMIC DNA]</scope>
    <source>
        <strain evidence="2">ISS1029</strain>
    </source>
</reference>
<keyword evidence="3" id="KW-1185">Reference proteome</keyword>
<protein>
    <submittedName>
        <fullName evidence="2">Uncharacterized protein</fullName>
    </submittedName>
</protein>